<name>A0A4U3AAC1_BACMY</name>
<accession>A0A4U3AAC1</accession>
<evidence type="ECO:0000313" key="3">
    <source>
        <dbReference type="Proteomes" id="UP000305524"/>
    </source>
</evidence>
<evidence type="ECO:0000313" key="2">
    <source>
        <dbReference type="EMBL" id="TKI85226.1"/>
    </source>
</evidence>
<reference evidence="2 3" key="1">
    <citation type="journal article" date="2019" name="Environ. Microbiol.">
        <title>An active ?-lactamase is a part of an orchestrated cell wall stress resistance network of Bacillus subtilis and related rhizosphere species.</title>
        <authorList>
            <person name="Bucher T."/>
            <person name="Keren-Paz A."/>
            <person name="Hausser J."/>
            <person name="Olender T."/>
            <person name="Cytryn E."/>
            <person name="Kolodkin-Gal I."/>
        </authorList>
    </citation>
    <scope>NUCLEOTIDE SEQUENCE [LARGE SCALE GENOMIC DNA]</scope>
    <source>
        <strain evidence="2 3">I186</strain>
    </source>
</reference>
<dbReference type="Proteomes" id="UP000305524">
    <property type="component" value="Unassembled WGS sequence"/>
</dbReference>
<protein>
    <submittedName>
        <fullName evidence="2">Uncharacterized protein</fullName>
    </submittedName>
</protein>
<evidence type="ECO:0000256" key="1">
    <source>
        <dbReference type="SAM" id="MobiDB-lite"/>
    </source>
</evidence>
<feature type="non-terminal residue" evidence="2">
    <location>
        <position position="1"/>
    </location>
</feature>
<sequence length="194" mass="21780">IADGQLTQYRNGMKASPAYIQDSSGGKISINRSINTNPNQLVGNQNPRPIQQKPVISEPPLTVSHKVDNGHFYMSDLDQGGYKNVQMVVERDRSYMVATTTEGTVSRISPFGKGDTRLQTNQRIERICEVKDSSIKPKEEILVTHTQDEVVRAETQLNLSEHDPQNLIPFAPNPRLAQRKRRNDEHGKYGVTSL</sequence>
<comment type="caution">
    <text evidence="2">The sequence shown here is derived from an EMBL/GenBank/DDBJ whole genome shotgun (WGS) entry which is preliminary data.</text>
</comment>
<dbReference type="AlphaFoldDB" id="A0A4U3AAC1"/>
<proteinExistence type="predicted"/>
<gene>
    <name evidence="2" type="ORF">FC701_10945</name>
</gene>
<dbReference type="EMBL" id="SZOD01000220">
    <property type="protein sequence ID" value="TKI85226.1"/>
    <property type="molecule type" value="Genomic_DNA"/>
</dbReference>
<organism evidence="2 3">
    <name type="scientific">Bacillus mycoides</name>
    <dbReference type="NCBI Taxonomy" id="1405"/>
    <lineage>
        <taxon>Bacteria</taxon>
        <taxon>Bacillati</taxon>
        <taxon>Bacillota</taxon>
        <taxon>Bacilli</taxon>
        <taxon>Bacillales</taxon>
        <taxon>Bacillaceae</taxon>
        <taxon>Bacillus</taxon>
        <taxon>Bacillus cereus group</taxon>
    </lineage>
</organism>
<feature type="region of interest" description="Disordered" evidence="1">
    <location>
        <begin position="161"/>
        <end position="194"/>
    </location>
</feature>